<evidence type="ECO:0000256" key="5">
    <source>
        <dbReference type="ARBA" id="ARBA00023136"/>
    </source>
</evidence>
<evidence type="ECO:0000256" key="3">
    <source>
        <dbReference type="ARBA" id="ARBA00022692"/>
    </source>
</evidence>
<dbReference type="AlphaFoldDB" id="A0A8J4T0M1"/>
<comment type="caution">
    <text evidence="7">The sequence shown here is derived from an EMBL/GenBank/DDBJ whole genome shotgun (WGS) entry which is preliminary data.</text>
</comment>
<dbReference type="GO" id="GO:0016020">
    <property type="term" value="C:membrane"/>
    <property type="evidence" value="ECO:0007669"/>
    <property type="project" value="UniProtKB-SubCell"/>
</dbReference>
<comment type="subcellular location">
    <subcellularLocation>
        <location evidence="1">Membrane</location>
        <topology evidence="1">Multi-pass membrane protein</topology>
    </subcellularLocation>
</comment>
<feature type="transmembrane region" description="Helical" evidence="6">
    <location>
        <begin position="170"/>
        <end position="196"/>
    </location>
</feature>
<comment type="similarity">
    <text evidence="2">Belongs to the LIMR family.</text>
</comment>
<feature type="transmembrane region" description="Helical" evidence="6">
    <location>
        <begin position="383"/>
        <end position="401"/>
    </location>
</feature>
<dbReference type="OrthoDB" id="203099at2759"/>
<feature type="transmembrane region" description="Helical" evidence="6">
    <location>
        <begin position="429"/>
        <end position="452"/>
    </location>
</feature>
<reference evidence="7" key="1">
    <citation type="submission" date="2019-05" db="EMBL/GenBank/DDBJ databases">
        <title>Annotation for the trematode Paragonimus heterotremus.</title>
        <authorList>
            <person name="Choi Y.-J."/>
        </authorList>
    </citation>
    <scope>NUCLEOTIDE SEQUENCE</scope>
    <source>
        <strain evidence="7">LC</strain>
    </source>
</reference>
<feature type="transmembrane region" description="Helical" evidence="6">
    <location>
        <begin position="557"/>
        <end position="579"/>
    </location>
</feature>
<feature type="transmembrane region" description="Helical" evidence="6">
    <location>
        <begin position="36"/>
        <end position="61"/>
    </location>
</feature>
<protein>
    <submittedName>
        <fullName evidence="7">LMBR1 domain containing protein 2</fullName>
    </submittedName>
</protein>
<dbReference type="InterPro" id="IPR006876">
    <property type="entry name" value="LMBR1-like_membr_prot"/>
</dbReference>
<dbReference type="EMBL" id="LUCH01017638">
    <property type="protein sequence ID" value="KAF5394829.1"/>
    <property type="molecule type" value="Genomic_DNA"/>
</dbReference>
<gene>
    <name evidence="7" type="ORF">PHET_09949</name>
</gene>
<evidence type="ECO:0000256" key="4">
    <source>
        <dbReference type="ARBA" id="ARBA00022989"/>
    </source>
</evidence>
<feature type="transmembrane region" description="Helical" evidence="6">
    <location>
        <begin position="95"/>
        <end position="115"/>
    </location>
</feature>
<evidence type="ECO:0000256" key="1">
    <source>
        <dbReference type="ARBA" id="ARBA00004141"/>
    </source>
</evidence>
<feature type="transmembrane region" description="Helical" evidence="6">
    <location>
        <begin position="6"/>
        <end position="24"/>
    </location>
</feature>
<sequence length="730" mass="83824">MAVAVLLINLVGTAFFTTTLCYYYGNWRKQHKVTTLIASVSWWLPALILTLLPVDIASAYFRSCTLSEQSVSDNFSVPLDNTPCRAPFFYAEHTVFLVLWHIVYWSSQFLTWLLIPLMRSYTRAGDFTPLAKLRSALRDNIFYYSSYLLIFIVALMYLIMTQAISFDLRYLKVLLITTSNTWGLFLVVIFLGYGLVEVPRSLWTAGNPVASLQRAYFQLSKRNMELVDEEERLTEIVLQVDRIQLLLSTNHPLQPYVQIVSKRAHLPPENPVPNPESERRGGVRIDELDDPIDLSTLSLSQLARVHRSLKSTQHRRNRARALYEEAVKHALWIEDVNAFRAKRRPVSAFLQDYHGTVLHKCASKWSSCLLLVQWYWRCYLRMWLLRVLAIVLSLLSLIMVWSECTFSVRTPTLSLVALLLKAEAKERDYFLLELSSFLTLGYLSFAVFYTVFRLRIFNFYRLVGSHHTDEHSLLFCGALLCRLTPSLCLNFLGLAHLDSHLSQTTLIVPRAVSKTLDALADSMTGATKVGQVFISSSNFSVESSYTQFMGHLDMIPFIANGFNIYFPILVLLLCLLTYFRFGSRVLHQLGVEQLIETPGYGTDRSGQSVNSLADDAIQDGRLLLRKERMTMFRNSRSYASDADSDSEQKFPNLLEHYLRTKTQQSPDRVRLLQSKKETPSPTFRTVSIPVEDFDLISHQSTSVPVEYSEDDVQREFSLHTNSGLERYPRW</sequence>
<proteinExistence type="inferred from homology"/>
<feature type="transmembrane region" description="Helical" evidence="6">
    <location>
        <begin position="141"/>
        <end position="164"/>
    </location>
</feature>
<dbReference type="PANTHER" id="PTHR21355">
    <property type="entry name" value="G-PROTEIN COUPLED RECEPTOR-ASSOCIATED PROTEIN LMBRD2"/>
    <property type="match status" value="1"/>
</dbReference>
<name>A0A8J4T0M1_9TREM</name>
<keyword evidence="8" id="KW-1185">Reference proteome</keyword>
<evidence type="ECO:0000313" key="8">
    <source>
        <dbReference type="Proteomes" id="UP000748531"/>
    </source>
</evidence>
<dbReference type="InterPro" id="IPR051584">
    <property type="entry name" value="GPCR-associated_LMBR1"/>
</dbReference>
<evidence type="ECO:0000256" key="2">
    <source>
        <dbReference type="ARBA" id="ARBA00010487"/>
    </source>
</evidence>
<dbReference type="Pfam" id="PF04791">
    <property type="entry name" value="LMBR1"/>
    <property type="match status" value="1"/>
</dbReference>
<keyword evidence="5 6" id="KW-0472">Membrane</keyword>
<organism evidence="7 8">
    <name type="scientific">Paragonimus heterotremus</name>
    <dbReference type="NCBI Taxonomy" id="100268"/>
    <lineage>
        <taxon>Eukaryota</taxon>
        <taxon>Metazoa</taxon>
        <taxon>Spiralia</taxon>
        <taxon>Lophotrochozoa</taxon>
        <taxon>Platyhelminthes</taxon>
        <taxon>Trematoda</taxon>
        <taxon>Digenea</taxon>
        <taxon>Plagiorchiida</taxon>
        <taxon>Troglotremata</taxon>
        <taxon>Troglotrematidae</taxon>
        <taxon>Paragonimus</taxon>
    </lineage>
</organism>
<keyword evidence="3 6" id="KW-0812">Transmembrane</keyword>
<keyword evidence="4 6" id="KW-1133">Transmembrane helix</keyword>
<dbReference type="Proteomes" id="UP000748531">
    <property type="component" value="Unassembled WGS sequence"/>
</dbReference>
<evidence type="ECO:0000256" key="6">
    <source>
        <dbReference type="SAM" id="Phobius"/>
    </source>
</evidence>
<accession>A0A8J4T0M1</accession>
<dbReference type="PANTHER" id="PTHR21355:SF0">
    <property type="entry name" value="G-PROTEIN COUPLED RECEPTOR-ASSOCIATED PROTEIN LMBRD2"/>
    <property type="match status" value="1"/>
</dbReference>
<evidence type="ECO:0000313" key="7">
    <source>
        <dbReference type="EMBL" id="KAF5394829.1"/>
    </source>
</evidence>